<proteinExistence type="predicted"/>
<evidence type="ECO:0000313" key="3">
    <source>
        <dbReference type="Proteomes" id="UP000827986"/>
    </source>
</evidence>
<reference evidence="2" key="1">
    <citation type="submission" date="2021-09" db="EMBL/GenBank/DDBJ databases">
        <title>The genome of Mauremys mutica provides insights into the evolution of semi-aquatic lifestyle.</title>
        <authorList>
            <person name="Gong S."/>
            <person name="Gao Y."/>
        </authorList>
    </citation>
    <scope>NUCLEOTIDE SEQUENCE</scope>
    <source>
        <strain evidence="2">MM-2020</strain>
        <tissue evidence="2">Muscle</tissue>
    </source>
</reference>
<feature type="region of interest" description="Disordered" evidence="1">
    <location>
        <begin position="89"/>
        <end position="113"/>
    </location>
</feature>
<gene>
    <name evidence="2" type="ORF">KIL84_022187</name>
</gene>
<dbReference type="EMBL" id="JAHDVG010000476">
    <property type="protein sequence ID" value="KAH1175662.1"/>
    <property type="molecule type" value="Genomic_DNA"/>
</dbReference>
<dbReference type="Proteomes" id="UP000827986">
    <property type="component" value="Unassembled WGS sequence"/>
</dbReference>
<keyword evidence="3" id="KW-1185">Reference proteome</keyword>
<sequence>MLMRNLTPFWKRRRRGHFCARPLPRHCRAASSVARIETRRVGSVSLAVIALRGFEVSPQCHHHQEAAGDWGKGSRGRTSVTLTFSLMPRKVASSGDDGRWRPGEQQRITALPD</sequence>
<name>A0A9D4ATH6_9SAUR</name>
<organism evidence="2 3">
    <name type="scientific">Mauremys mutica</name>
    <name type="common">yellowpond turtle</name>
    <dbReference type="NCBI Taxonomy" id="74926"/>
    <lineage>
        <taxon>Eukaryota</taxon>
        <taxon>Metazoa</taxon>
        <taxon>Chordata</taxon>
        <taxon>Craniata</taxon>
        <taxon>Vertebrata</taxon>
        <taxon>Euteleostomi</taxon>
        <taxon>Archelosauria</taxon>
        <taxon>Testudinata</taxon>
        <taxon>Testudines</taxon>
        <taxon>Cryptodira</taxon>
        <taxon>Durocryptodira</taxon>
        <taxon>Testudinoidea</taxon>
        <taxon>Geoemydidae</taxon>
        <taxon>Geoemydinae</taxon>
        <taxon>Mauremys</taxon>
    </lineage>
</organism>
<evidence type="ECO:0000256" key="1">
    <source>
        <dbReference type="SAM" id="MobiDB-lite"/>
    </source>
</evidence>
<protein>
    <submittedName>
        <fullName evidence="2">Uncharacterized protein</fullName>
    </submittedName>
</protein>
<comment type="caution">
    <text evidence="2">The sequence shown here is derived from an EMBL/GenBank/DDBJ whole genome shotgun (WGS) entry which is preliminary data.</text>
</comment>
<dbReference type="AlphaFoldDB" id="A0A9D4ATH6"/>
<accession>A0A9D4ATH6</accession>
<evidence type="ECO:0000313" key="2">
    <source>
        <dbReference type="EMBL" id="KAH1175662.1"/>
    </source>
</evidence>